<proteinExistence type="predicted"/>
<dbReference type="InterPro" id="IPR037041">
    <property type="entry name" value="Trigger_fac_C_sf"/>
</dbReference>
<dbReference type="SUPFAM" id="SSF102735">
    <property type="entry name" value="Trigger factor ribosome-binding domain"/>
    <property type="match status" value="1"/>
</dbReference>
<dbReference type="eggNOG" id="COG0544">
    <property type="taxonomic scope" value="Bacteria"/>
</dbReference>
<dbReference type="PIRSF" id="PIRSF003095">
    <property type="entry name" value="Trigger_factor"/>
    <property type="match status" value="1"/>
</dbReference>
<keyword evidence="3" id="KW-1185">Reference proteome</keyword>
<dbReference type="InterPro" id="IPR027304">
    <property type="entry name" value="Trigger_fact/SurA_dom_sf"/>
</dbReference>
<protein>
    <submittedName>
        <fullName evidence="2">Trigger factor</fullName>
    </submittedName>
</protein>
<dbReference type="RefSeq" id="WP_013765220.1">
    <property type="nucleotide sequence ID" value="NC_015510.1"/>
</dbReference>
<reference evidence="2 3" key="1">
    <citation type="journal article" date="2011" name="Stand. Genomic Sci.">
        <title>Complete genome sequence of Haliscomenobacter hydrossis type strain (O).</title>
        <authorList>
            <consortium name="US DOE Joint Genome Institute (JGI-PGF)"/>
            <person name="Daligault H."/>
            <person name="Lapidus A."/>
            <person name="Zeytun A."/>
            <person name="Nolan M."/>
            <person name="Lucas S."/>
            <person name="Del Rio T.G."/>
            <person name="Tice H."/>
            <person name="Cheng J.F."/>
            <person name="Tapia R."/>
            <person name="Han C."/>
            <person name="Goodwin L."/>
            <person name="Pitluck S."/>
            <person name="Liolios K."/>
            <person name="Pagani I."/>
            <person name="Ivanova N."/>
            <person name="Huntemann M."/>
            <person name="Mavromatis K."/>
            <person name="Mikhailova N."/>
            <person name="Pati A."/>
            <person name="Chen A."/>
            <person name="Palaniappan K."/>
            <person name="Land M."/>
            <person name="Hauser L."/>
            <person name="Brambilla E.M."/>
            <person name="Rohde M."/>
            <person name="Verbarg S."/>
            <person name="Goker M."/>
            <person name="Bristow J."/>
            <person name="Eisen J.A."/>
            <person name="Markowitz V."/>
            <person name="Hugenholtz P."/>
            <person name="Kyrpides N.C."/>
            <person name="Klenk H.P."/>
            <person name="Woyke T."/>
        </authorList>
    </citation>
    <scope>NUCLEOTIDE SEQUENCE [LARGE SCALE GENOMIC DNA]</scope>
    <source>
        <strain evidence="3">ATCC 27775 / DSM 1100 / LMG 10767 / O</strain>
    </source>
</reference>
<dbReference type="Proteomes" id="UP000008461">
    <property type="component" value="Chromosome"/>
</dbReference>
<reference key="2">
    <citation type="submission" date="2011-04" db="EMBL/GenBank/DDBJ databases">
        <title>Complete sequence of chromosome of Haliscomenobacter hydrossis DSM 1100.</title>
        <authorList>
            <consortium name="US DOE Joint Genome Institute (JGI-PGF)"/>
            <person name="Lucas S."/>
            <person name="Han J."/>
            <person name="Lapidus A."/>
            <person name="Bruce D."/>
            <person name="Goodwin L."/>
            <person name="Pitluck S."/>
            <person name="Peters L."/>
            <person name="Kyrpides N."/>
            <person name="Mavromatis K."/>
            <person name="Ivanova N."/>
            <person name="Ovchinnikova G."/>
            <person name="Pagani I."/>
            <person name="Daligault H."/>
            <person name="Detter J.C."/>
            <person name="Han C."/>
            <person name="Land M."/>
            <person name="Hauser L."/>
            <person name="Markowitz V."/>
            <person name="Cheng J.-F."/>
            <person name="Hugenholtz P."/>
            <person name="Woyke T."/>
            <person name="Wu D."/>
            <person name="Verbarg S."/>
            <person name="Frueling A."/>
            <person name="Brambilla E."/>
            <person name="Klenk H.-P."/>
            <person name="Eisen J.A."/>
        </authorList>
    </citation>
    <scope>NUCLEOTIDE SEQUENCE</scope>
    <source>
        <strain>DSM 1100</strain>
    </source>
</reference>
<dbReference type="InterPro" id="IPR005215">
    <property type="entry name" value="Trig_fac"/>
</dbReference>
<dbReference type="GO" id="GO:0006457">
    <property type="term" value="P:protein folding"/>
    <property type="evidence" value="ECO:0007669"/>
    <property type="project" value="InterPro"/>
</dbReference>
<dbReference type="InterPro" id="IPR008881">
    <property type="entry name" value="Trigger_fac_ribosome-bd_bac"/>
</dbReference>
<dbReference type="Pfam" id="PF05697">
    <property type="entry name" value="Trigger_N"/>
    <property type="match status" value="1"/>
</dbReference>
<dbReference type="EMBL" id="CP002691">
    <property type="protein sequence ID" value="AEE50672.1"/>
    <property type="molecule type" value="Genomic_DNA"/>
</dbReference>
<evidence type="ECO:0000313" key="3">
    <source>
        <dbReference type="Proteomes" id="UP000008461"/>
    </source>
</evidence>
<dbReference type="GO" id="GO:0015031">
    <property type="term" value="P:protein transport"/>
    <property type="evidence" value="ECO:0007669"/>
    <property type="project" value="InterPro"/>
</dbReference>
<sequence>MPNVVREEIDNLNSVLTITLEKAEVENKLKSELAKYREKAQMKGFRKGKTPDGMLRKLYGKGLLADIVNDSLQRQLYDHIIENKLEVLGQPLPSENHPEVDLDPIQVTDYIFKFDLGLAPEFEIKGLDASSVYEKYAVEISDERVEEELLKARKRFGKRIVSEAEIQAEDMLKLQLVELDGDSAKEGGIEHNFSLLLDNAEDGAKAILLSHKVGDTLKMDVFALEKDRDEDFVRRYFLGLEKEDEREINERVFQITIEEASRIESAEMGEEFYNTYFGEGRVSNEEEAYAAIRKDYGQFFDQQANALLFRDLQEKLLEENQLPLPGAFLKRWVLASNENATPESVEKGFESFTKSLQWSLIRNKAARQFGIQVTEDDLKAYFANRVLSYFGGQLNDMTLINGMVERLLQDEKQVDQAGDEVLLDKLQAAINAVVTINLKPIPEEEFVEIIRQAQVEAQTQQAEADILGEEE</sequence>
<dbReference type="HOGENOM" id="CLU_045516_0_0_10"/>
<dbReference type="STRING" id="760192.Halhy_2805"/>
<accession>F4L313</accession>
<name>F4L313_HALH1</name>
<evidence type="ECO:0000259" key="1">
    <source>
        <dbReference type="Pfam" id="PF05697"/>
    </source>
</evidence>
<dbReference type="Gene3D" id="3.30.70.1050">
    <property type="entry name" value="Trigger factor ribosome-binding domain"/>
    <property type="match status" value="1"/>
</dbReference>
<gene>
    <name evidence="2" type="ordered locus">Halhy_2805</name>
</gene>
<evidence type="ECO:0000313" key="2">
    <source>
        <dbReference type="EMBL" id="AEE50672.1"/>
    </source>
</evidence>
<organism evidence="2 3">
    <name type="scientific">Haliscomenobacter hydrossis (strain ATCC 27775 / DSM 1100 / LMG 10767 / O)</name>
    <dbReference type="NCBI Taxonomy" id="760192"/>
    <lineage>
        <taxon>Bacteria</taxon>
        <taxon>Pseudomonadati</taxon>
        <taxon>Bacteroidota</taxon>
        <taxon>Saprospiria</taxon>
        <taxon>Saprospirales</taxon>
        <taxon>Haliscomenobacteraceae</taxon>
        <taxon>Haliscomenobacter</taxon>
    </lineage>
</organism>
<dbReference type="KEGG" id="hhy:Halhy_2805"/>
<feature type="domain" description="Trigger factor ribosome-binding bacterial" evidence="1">
    <location>
        <begin position="4"/>
        <end position="149"/>
    </location>
</feature>
<dbReference type="NCBIfam" id="TIGR00115">
    <property type="entry name" value="tig"/>
    <property type="match status" value="1"/>
</dbReference>
<dbReference type="Gene3D" id="1.10.3120.10">
    <property type="entry name" value="Trigger factor, C-terminal domain"/>
    <property type="match status" value="1"/>
</dbReference>
<dbReference type="SUPFAM" id="SSF109998">
    <property type="entry name" value="Triger factor/SurA peptide-binding domain-like"/>
    <property type="match status" value="1"/>
</dbReference>
<dbReference type="AlphaFoldDB" id="F4L313"/>
<dbReference type="InterPro" id="IPR036611">
    <property type="entry name" value="Trigger_fac_ribosome-bd_sf"/>
</dbReference>